<feature type="modified residue" description="N6-(pyridoxal phosphate)lysine" evidence="11">
    <location>
        <position position="214"/>
    </location>
</feature>
<evidence type="ECO:0000256" key="4">
    <source>
        <dbReference type="ARBA" id="ARBA00022679"/>
    </source>
</evidence>
<evidence type="ECO:0000256" key="5">
    <source>
        <dbReference type="ARBA" id="ARBA00022898"/>
    </source>
</evidence>
<reference evidence="13 14" key="1">
    <citation type="journal article" date="2017" name="Genome Announc.">
        <title>Complete Genome Sequences of Two Acetylene-Fermenting Pelobacter acetylenicus Strains.</title>
        <authorList>
            <person name="Sutton J.M."/>
            <person name="Baesman S.M."/>
            <person name="Fierst J.L."/>
            <person name="Poret-Peterson A.T."/>
            <person name="Oremland R.S."/>
            <person name="Dunlap D.S."/>
            <person name="Akob D.M."/>
        </authorList>
    </citation>
    <scope>NUCLEOTIDE SEQUENCE [LARGE SCALE GENOMIC DNA]</scope>
    <source>
        <strain evidence="13 14">DSM 3247</strain>
    </source>
</reference>
<dbReference type="InterPro" id="IPR015422">
    <property type="entry name" value="PyrdxlP-dep_Trfase_small"/>
</dbReference>
<evidence type="ECO:0000256" key="3">
    <source>
        <dbReference type="ARBA" id="ARBA00022576"/>
    </source>
</evidence>
<dbReference type="Pfam" id="PF01041">
    <property type="entry name" value="DegT_DnrJ_EryC1"/>
    <property type="match status" value="1"/>
</dbReference>
<dbReference type="Proteomes" id="UP000182264">
    <property type="component" value="Chromosome"/>
</dbReference>
<evidence type="ECO:0000313" key="13">
    <source>
        <dbReference type="EMBL" id="APG23793.1"/>
    </source>
</evidence>
<dbReference type="KEGG" id="pace:A6070_09835"/>
<dbReference type="PANTHER" id="PTHR30244">
    <property type="entry name" value="TRANSAMINASE"/>
    <property type="match status" value="1"/>
</dbReference>
<dbReference type="AlphaFoldDB" id="A0A1L3GCX3"/>
<dbReference type="EC" id="2.6.1.102" evidence="8"/>
<dbReference type="CDD" id="cd00616">
    <property type="entry name" value="AHBA_syn"/>
    <property type="match status" value="1"/>
</dbReference>
<keyword evidence="5 11" id="KW-0663">Pyridoxal phosphate</keyword>
<comment type="cofactor">
    <cofactor evidence="1">
        <name>pyridoxal 5'-phosphate</name>
        <dbReference type="ChEBI" id="CHEBI:597326"/>
    </cofactor>
</comment>
<evidence type="ECO:0000313" key="14">
    <source>
        <dbReference type="Proteomes" id="UP000182264"/>
    </source>
</evidence>
<dbReference type="Gene3D" id="3.90.1150.10">
    <property type="entry name" value="Aspartate Aminotransferase, domain 1"/>
    <property type="match status" value="1"/>
</dbReference>
<evidence type="ECO:0000256" key="1">
    <source>
        <dbReference type="ARBA" id="ARBA00001933"/>
    </source>
</evidence>
<keyword evidence="3 13" id="KW-0032">Aminotransferase</keyword>
<dbReference type="OrthoDB" id="9810913at2"/>
<dbReference type="InterPro" id="IPR015421">
    <property type="entry name" value="PyrdxlP-dep_Trfase_major"/>
</dbReference>
<dbReference type="RefSeq" id="WP_072285606.1">
    <property type="nucleotide sequence ID" value="NZ_CP015455.1"/>
</dbReference>
<evidence type="ECO:0000256" key="8">
    <source>
        <dbReference type="ARBA" id="ARBA00066317"/>
    </source>
</evidence>
<comment type="similarity">
    <text evidence="6 12">Belongs to the DegT/DnrJ/EryC1 family.</text>
</comment>
<dbReference type="PANTHER" id="PTHR30244:SF30">
    <property type="entry name" value="BLR5990 PROTEIN"/>
    <property type="match status" value="1"/>
</dbReference>
<evidence type="ECO:0000256" key="11">
    <source>
        <dbReference type="PIRSR" id="PIRSR000390-2"/>
    </source>
</evidence>
<evidence type="ECO:0000256" key="12">
    <source>
        <dbReference type="RuleBase" id="RU004508"/>
    </source>
</evidence>
<comment type="pathway">
    <text evidence="2">Bacterial outer membrane biogenesis; LPS O-antigen biosynthesis.</text>
</comment>
<dbReference type="NCBIfam" id="TIGR04181">
    <property type="entry name" value="NHT_00031"/>
    <property type="match status" value="1"/>
</dbReference>
<dbReference type="EMBL" id="CP015518">
    <property type="protein sequence ID" value="APG23793.1"/>
    <property type="molecule type" value="Genomic_DNA"/>
</dbReference>
<name>A0A1L3GCX3_SYNAC</name>
<dbReference type="GO" id="GO:0102933">
    <property type="term" value="F:GDP-4-dehydro-6-deoxy-D-mannose-4-aminotransferase activity"/>
    <property type="evidence" value="ECO:0007669"/>
    <property type="project" value="UniProtKB-EC"/>
</dbReference>
<dbReference type="GO" id="GO:0000271">
    <property type="term" value="P:polysaccharide biosynthetic process"/>
    <property type="evidence" value="ECO:0007669"/>
    <property type="project" value="TreeGrafter"/>
</dbReference>
<keyword evidence="14" id="KW-1185">Reference proteome</keyword>
<gene>
    <name evidence="13" type="ORF">A7E75_01225</name>
</gene>
<evidence type="ECO:0000256" key="2">
    <source>
        <dbReference type="ARBA" id="ARBA00005125"/>
    </source>
</evidence>
<feature type="active site" description="Proton acceptor" evidence="10">
    <location>
        <position position="214"/>
    </location>
</feature>
<dbReference type="SUPFAM" id="SSF53383">
    <property type="entry name" value="PLP-dependent transferases"/>
    <property type="match status" value="1"/>
</dbReference>
<dbReference type="PIRSF" id="PIRSF000390">
    <property type="entry name" value="PLP_StrS"/>
    <property type="match status" value="1"/>
</dbReference>
<proteinExistence type="inferred from homology"/>
<evidence type="ECO:0000256" key="7">
    <source>
        <dbReference type="ARBA" id="ARBA00051587"/>
    </source>
</evidence>
<sequence length="379" mass="41687">MFEDIIGFIRDQYPGGETIPLHAPVFPGREKAYLEECIDSTYVSSVGPFVEAFEKALADFVGSRHAVAVVNGTQALFVALKLAGVEGGCDVLTQSLTFVATANAIRYAGAQPVFIDVEEDTLGLSPRALENFLQSQAVISAGRLLNRTSGRPLAACLPMHTLGHPCRIDEISRICTEWGVPLVEDAAESLGSFYLGRHTGTFGRLGVFSFNGNKIVTTGGGGIIVTDDEALARRARHLTTTAKVPHPWEFLHDELGYNFRMPNLNAALGLAQMESLPRFLGHKRALAGRYAGFFEGTGWRFVQQPAAGMSNYWLNALLLDDEPQRDAFLRTTNEAKVMTRCLWRPMHMLDLYRHCQRGALPVTEGLYRRLVNLPSGVFL</sequence>
<evidence type="ECO:0000256" key="9">
    <source>
        <dbReference type="ARBA" id="ARBA00074221"/>
    </source>
</evidence>
<comment type="catalytic activity">
    <reaction evidence="7">
        <text>GDP-alpha-D-perosamine + 2-oxoglutarate = GDP-4-dehydro-alpha-D-rhamnose + L-glutamate</text>
        <dbReference type="Rhea" id="RHEA:36779"/>
        <dbReference type="ChEBI" id="CHEBI:16810"/>
        <dbReference type="ChEBI" id="CHEBI:29985"/>
        <dbReference type="ChEBI" id="CHEBI:57964"/>
        <dbReference type="ChEBI" id="CHEBI:73996"/>
        <dbReference type="EC" id="2.6.1.102"/>
    </reaction>
</comment>
<dbReference type="InterPro" id="IPR015424">
    <property type="entry name" value="PyrdxlP-dep_Trfase"/>
</dbReference>
<accession>A0A1L3GCX3</accession>
<dbReference type="InterPro" id="IPR026385">
    <property type="entry name" value="LegC-like"/>
</dbReference>
<evidence type="ECO:0000256" key="6">
    <source>
        <dbReference type="ARBA" id="ARBA00037999"/>
    </source>
</evidence>
<keyword evidence="4 13" id="KW-0808">Transferase</keyword>
<organism evidence="13 14">
    <name type="scientific">Syntrophotalea acetylenica</name>
    <name type="common">Pelobacter acetylenicus</name>
    <dbReference type="NCBI Taxonomy" id="29542"/>
    <lineage>
        <taxon>Bacteria</taxon>
        <taxon>Pseudomonadati</taxon>
        <taxon>Thermodesulfobacteriota</taxon>
        <taxon>Desulfuromonadia</taxon>
        <taxon>Desulfuromonadales</taxon>
        <taxon>Syntrophotaleaceae</taxon>
        <taxon>Syntrophotalea</taxon>
    </lineage>
</organism>
<dbReference type="FunFam" id="3.40.640.10:FF:000090">
    <property type="entry name" value="Pyridoxal phosphate-dependent aminotransferase"/>
    <property type="match status" value="1"/>
</dbReference>
<dbReference type="STRING" id="29542.A6070_09835"/>
<protein>
    <recommendedName>
        <fullName evidence="9">GDP-perosamine synthase</fullName>
        <ecNumber evidence="8">2.6.1.102</ecNumber>
    </recommendedName>
</protein>
<dbReference type="Gene3D" id="3.40.640.10">
    <property type="entry name" value="Type I PLP-dependent aspartate aminotransferase-like (Major domain)"/>
    <property type="match status" value="1"/>
</dbReference>
<dbReference type="GO" id="GO:0030170">
    <property type="term" value="F:pyridoxal phosphate binding"/>
    <property type="evidence" value="ECO:0007669"/>
    <property type="project" value="TreeGrafter"/>
</dbReference>
<dbReference type="InterPro" id="IPR000653">
    <property type="entry name" value="DegT/StrS_aminotransferase"/>
</dbReference>
<evidence type="ECO:0000256" key="10">
    <source>
        <dbReference type="PIRSR" id="PIRSR000390-1"/>
    </source>
</evidence>